<dbReference type="Proteomes" id="UP000094256">
    <property type="component" value="Chromosome"/>
</dbReference>
<feature type="region of interest" description="Disordered" evidence="1">
    <location>
        <begin position="165"/>
        <end position="184"/>
    </location>
</feature>
<accession>A0A1B3Z5L5</accession>
<proteinExistence type="predicted"/>
<dbReference type="OrthoDB" id="9812295at2"/>
<protein>
    <recommendedName>
        <fullName evidence="2">NADPH-dependent FMN reductase-like domain-containing protein</fullName>
    </recommendedName>
</protein>
<dbReference type="GO" id="GO:0016491">
    <property type="term" value="F:oxidoreductase activity"/>
    <property type="evidence" value="ECO:0007669"/>
    <property type="project" value="InterPro"/>
</dbReference>
<evidence type="ECO:0000259" key="2">
    <source>
        <dbReference type="Pfam" id="PF03358"/>
    </source>
</evidence>
<keyword evidence="4" id="KW-1185">Reference proteome</keyword>
<reference evidence="3 4" key="1">
    <citation type="submission" date="2016-01" db="EMBL/GenBank/DDBJ databases">
        <title>Complete genome and mega plasmid sequence of Sphingomonas panacis DCY99 elicits systemic resistance in rice to Xanthomonas oryzae.</title>
        <authorList>
            <person name="Kim Y.J."/>
            <person name="Yang D.C."/>
            <person name="Sing P."/>
        </authorList>
    </citation>
    <scope>NUCLEOTIDE SEQUENCE [LARGE SCALE GENOMIC DNA]</scope>
    <source>
        <strain evidence="3 4">DCY99</strain>
    </source>
</reference>
<dbReference type="KEGG" id="span:AWL63_00650"/>
<evidence type="ECO:0000313" key="3">
    <source>
        <dbReference type="EMBL" id="AOH82709.1"/>
    </source>
</evidence>
<name>A0A1B3Z5L5_9SPHN</name>
<dbReference type="EMBL" id="CP014168">
    <property type="protein sequence ID" value="AOH82709.1"/>
    <property type="molecule type" value="Genomic_DNA"/>
</dbReference>
<dbReference type="Gene3D" id="3.40.50.360">
    <property type="match status" value="1"/>
</dbReference>
<gene>
    <name evidence="3" type="ORF">AWL63_00650</name>
</gene>
<dbReference type="InterPro" id="IPR005025">
    <property type="entry name" value="FMN_Rdtase-like_dom"/>
</dbReference>
<dbReference type="Pfam" id="PF03358">
    <property type="entry name" value="FMN_red"/>
    <property type="match status" value="1"/>
</dbReference>
<feature type="domain" description="NADPH-dependent FMN reductase-like" evidence="2">
    <location>
        <begin position="21"/>
        <end position="165"/>
    </location>
</feature>
<dbReference type="AlphaFoldDB" id="A0A1B3Z5L5"/>
<dbReference type="SUPFAM" id="SSF52218">
    <property type="entry name" value="Flavoproteins"/>
    <property type="match status" value="1"/>
</dbReference>
<dbReference type="STRING" id="1560345.AWL63_00650"/>
<dbReference type="InterPro" id="IPR029039">
    <property type="entry name" value="Flavoprotein-like_sf"/>
</dbReference>
<evidence type="ECO:0000256" key="1">
    <source>
        <dbReference type="SAM" id="MobiDB-lite"/>
    </source>
</evidence>
<sequence>MAHNGDGTVEDFQDATFIPGILAMADNLDAGSDNQRLIDLAVACAASLGTDVTILDLRDLDLPDYPSAAEQGGDLPQGAYAFRQLLCAHDGLLIGLPSDEGDCGPLLLNAVAWSTCPEFGLDARAAYAGKCATLVSATNRSERIERQVAELTTKLSLLGVLVLPEPPPPPAATTNPATESGPGKAARWQLEDQMNVFIRTIRWAQGQARLGSTAIDVDDA</sequence>
<evidence type="ECO:0000313" key="4">
    <source>
        <dbReference type="Proteomes" id="UP000094256"/>
    </source>
</evidence>
<organism evidence="3 4">
    <name type="scientific">Sphingomonas panacis</name>
    <dbReference type="NCBI Taxonomy" id="1560345"/>
    <lineage>
        <taxon>Bacteria</taxon>
        <taxon>Pseudomonadati</taxon>
        <taxon>Pseudomonadota</taxon>
        <taxon>Alphaproteobacteria</taxon>
        <taxon>Sphingomonadales</taxon>
        <taxon>Sphingomonadaceae</taxon>
        <taxon>Sphingomonas</taxon>
    </lineage>
</organism>
<dbReference type="RefSeq" id="WP_069203294.1">
    <property type="nucleotide sequence ID" value="NZ_CP014168.1"/>
</dbReference>